<keyword evidence="3" id="KW-0326">Glycosidase</keyword>
<evidence type="ECO:0000256" key="2">
    <source>
        <dbReference type="ARBA" id="ARBA00022801"/>
    </source>
</evidence>
<dbReference type="Pfam" id="PF01183">
    <property type="entry name" value="Glyco_hydro_25"/>
    <property type="match status" value="1"/>
</dbReference>
<dbReference type="InterPro" id="IPR018077">
    <property type="entry name" value="Glyco_hydro_fam25_subgr"/>
</dbReference>
<organism evidence="6 7">
    <name type="scientific">Romboutsia weinsteinii</name>
    <dbReference type="NCBI Taxonomy" id="2020949"/>
    <lineage>
        <taxon>Bacteria</taxon>
        <taxon>Bacillati</taxon>
        <taxon>Bacillota</taxon>
        <taxon>Clostridia</taxon>
        <taxon>Peptostreptococcales</taxon>
        <taxon>Peptostreptococcaceae</taxon>
        <taxon>Romboutsia</taxon>
    </lineage>
</organism>
<dbReference type="Gene3D" id="3.10.350.10">
    <property type="entry name" value="LysM domain"/>
    <property type="match status" value="2"/>
</dbReference>
<feature type="compositionally biased region" description="Low complexity" evidence="4">
    <location>
        <begin position="208"/>
        <end position="227"/>
    </location>
</feature>
<dbReference type="OrthoDB" id="9800780at2"/>
<dbReference type="InterPro" id="IPR018392">
    <property type="entry name" value="LysM"/>
</dbReference>
<dbReference type="InterPro" id="IPR017853">
    <property type="entry name" value="GH"/>
</dbReference>
<dbReference type="SMART" id="SM00257">
    <property type="entry name" value="LysM"/>
    <property type="match status" value="2"/>
</dbReference>
<reference evidence="6 7" key="1">
    <citation type="journal article" date="2017" name="Genome Announc.">
        <title>Draft Genome Sequence of Romboutsia weinsteinii sp. nov. Strain CCRI-19649(T) Isolated from Surface Water.</title>
        <authorList>
            <person name="Maheux A.F."/>
            <person name="Boudreau D.K."/>
            <person name="Berube E."/>
            <person name="Boissinot M."/>
            <person name="Cantin P."/>
            <person name="Raymond F."/>
            <person name="Corbeil J."/>
            <person name="Omar R.F."/>
            <person name="Bergeron M.G."/>
        </authorList>
    </citation>
    <scope>NUCLEOTIDE SEQUENCE [LARGE SCALE GENOMIC DNA]</scope>
    <source>
        <strain evidence="6 7">CCRI-19649</strain>
    </source>
</reference>
<dbReference type="Gene3D" id="3.20.20.80">
    <property type="entry name" value="Glycosidases"/>
    <property type="match status" value="1"/>
</dbReference>
<dbReference type="InterPro" id="IPR002053">
    <property type="entry name" value="Glyco_hydro_25"/>
</dbReference>
<dbReference type="PROSITE" id="PS51904">
    <property type="entry name" value="GLYCOSYL_HYDROL_F25_2"/>
    <property type="match status" value="1"/>
</dbReference>
<evidence type="ECO:0000313" key="7">
    <source>
        <dbReference type="Proteomes" id="UP000215694"/>
    </source>
</evidence>
<feature type="domain" description="LysM" evidence="5">
    <location>
        <begin position="230"/>
        <end position="274"/>
    </location>
</feature>
<dbReference type="SUPFAM" id="SSF54106">
    <property type="entry name" value="LysM domain"/>
    <property type="match status" value="2"/>
</dbReference>
<dbReference type="GO" id="GO:0003796">
    <property type="term" value="F:lysozyme activity"/>
    <property type="evidence" value="ECO:0007669"/>
    <property type="project" value="InterPro"/>
</dbReference>
<comment type="similarity">
    <text evidence="1">Belongs to the glycosyl hydrolase 25 family.</text>
</comment>
<dbReference type="SMART" id="SM00641">
    <property type="entry name" value="Glyco_25"/>
    <property type="match status" value="1"/>
</dbReference>
<dbReference type="Pfam" id="PF01476">
    <property type="entry name" value="LysM"/>
    <property type="match status" value="2"/>
</dbReference>
<keyword evidence="7" id="KW-1185">Reference proteome</keyword>
<evidence type="ECO:0000256" key="3">
    <source>
        <dbReference type="ARBA" id="ARBA00023295"/>
    </source>
</evidence>
<dbReference type="GO" id="GO:0009253">
    <property type="term" value="P:peptidoglycan catabolic process"/>
    <property type="evidence" value="ECO:0007669"/>
    <property type="project" value="InterPro"/>
</dbReference>
<proteinExistence type="inferred from homology"/>
<evidence type="ECO:0000256" key="4">
    <source>
        <dbReference type="SAM" id="MobiDB-lite"/>
    </source>
</evidence>
<dbReference type="InterPro" id="IPR036779">
    <property type="entry name" value="LysM_dom_sf"/>
</dbReference>
<dbReference type="RefSeq" id="WP_116041276.1">
    <property type="nucleotide sequence ID" value="NZ_NOJY02000008.1"/>
</dbReference>
<dbReference type="GO" id="GO:0016998">
    <property type="term" value="P:cell wall macromolecule catabolic process"/>
    <property type="evidence" value="ECO:0007669"/>
    <property type="project" value="InterPro"/>
</dbReference>
<feature type="region of interest" description="Disordered" evidence="4">
    <location>
        <begin position="207"/>
        <end position="227"/>
    </location>
</feature>
<keyword evidence="2" id="KW-0378">Hydrolase</keyword>
<dbReference type="AlphaFoldDB" id="A0A371J687"/>
<feature type="domain" description="LysM" evidence="5">
    <location>
        <begin position="289"/>
        <end position="333"/>
    </location>
</feature>
<name>A0A371J687_9FIRM</name>
<evidence type="ECO:0000259" key="5">
    <source>
        <dbReference type="PROSITE" id="PS51782"/>
    </source>
</evidence>
<protein>
    <submittedName>
        <fullName evidence="6">LysM peptidoglycan-binding domain-containing protein</fullName>
    </submittedName>
</protein>
<sequence length="337" mass="37553">MQSRSNSNYKGIDVSHWSGSINYKSVAESGIKIVYMKSSEGTNYVDPTLHTNYKNAKAQGLLVGFYHFFRPSTESDALAEARYFVKTIKNYESDCRLALDIEVANGLSKSNITNLCMKFLEEVKKLTGLDVVVYTYTSFAKEHFNKAISVYPVWIAHYGVSTPGYNGVWDSWIGFQYSESGSVRGISGKVDMDEFRPEILLKYNGSFNENQSDNNTSNNNNEGTNSDGYIHYTVQPGDTLSQIAQKYNTTVSSIASLNNISNPNIIDIGQVLKIDEGNKTTATPSSQYISYRVKSGDTLSEIANKYNTTVRSIANLNHLSNVNLIYVNQVLKIKKGN</sequence>
<dbReference type="EMBL" id="NOJY02000008">
    <property type="protein sequence ID" value="RDY28203.1"/>
    <property type="molecule type" value="Genomic_DNA"/>
</dbReference>
<evidence type="ECO:0000313" key="6">
    <source>
        <dbReference type="EMBL" id="RDY28203.1"/>
    </source>
</evidence>
<dbReference type="PROSITE" id="PS51782">
    <property type="entry name" value="LYSM"/>
    <property type="match status" value="2"/>
</dbReference>
<dbReference type="GO" id="GO:0016052">
    <property type="term" value="P:carbohydrate catabolic process"/>
    <property type="evidence" value="ECO:0007669"/>
    <property type="project" value="TreeGrafter"/>
</dbReference>
<dbReference type="CDD" id="cd06525">
    <property type="entry name" value="GH25_Lyc-like"/>
    <property type="match status" value="1"/>
</dbReference>
<dbReference type="SUPFAM" id="SSF51445">
    <property type="entry name" value="(Trans)glycosidases"/>
    <property type="match status" value="1"/>
</dbReference>
<comment type="caution">
    <text evidence="6">The sequence shown here is derived from an EMBL/GenBank/DDBJ whole genome shotgun (WGS) entry which is preliminary data.</text>
</comment>
<dbReference type="PANTHER" id="PTHR34135:SF2">
    <property type="entry name" value="LYSOZYME"/>
    <property type="match status" value="1"/>
</dbReference>
<dbReference type="PANTHER" id="PTHR34135">
    <property type="entry name" value="LYSOZYME"/>
    <property type="match status" value="1"/>
</dbReference>
<evidence type="ECO:0000256" key="1">
    <source>
        <dbReference type="ARBA" id="ARBA00010646"/>
    </source>
</evidence>
<gene>
    <name evidence="6" type="ORF">CHL78_006340</name>
</gene>
<dbReference type="Proteomes" id="UP000215694">
    <property type="component" value="Unassembled WGS sequence"/>
</dbReference>
<dbReference type="CDD" id="cd00118">
    <property type="entry name" value="LysM"/>
    <property type="match status" value="2"/>
</dbReference>
<accession>A0A371J687</accession>